<sequence length="50" mass="5545">MFWDTPTTVARFALEGGARLSRLPQGVRRAEAAPPAVWQAESCSGRDWLE</sequence>
<protein>
    <submittedName>
        <fullName evidence="1">Uncharacterized protein</fullName>
    </submittedName>
</protein>
<keyword evidence="2" id="KW-1185">Reference proteome</keyword>
<organism evidence="1 2">
    <name type="scientific">Salinactinospora qingdaonensis</name>
    <dbReference type="NCBI Taxonomy" id="702744"/>
    <lineage>
        <taxon>Bacteria</taxon>
        <taxon>Bacillati</taxon>
        <taxon>Actinomycetota</taxon>
        <taxon>Actinomycetes</taxon>
        <taxon>Streptosporangiales</taxon>
        <taxon>Nocardiopsidaceae</taxon>
        <taxon>Salinactinospora</taxon>
    </lineage>
</organism>
<name>A0ABP7F8D6_9ACTN</name>
<comment type="caution">
    <text evidence="1">The sequence shown here is derived from an EMBL/GenBank/DDBJ whole genome shotgun (WGS) entry which is preliminary data.</text>
</comment>
<reference evidence="2" key="1">
    <citation type="journal article" date="2019" name="Int. J. Syst. Evol. Microbiol.">
        <title>The Global Catalogue of Microorganisms (GCM) 10K type strain sequencing project: providing services to taxonomists for standard genome sequencing and annotation.</title>
        <authorList>
            <consortium name="The Broad Institute Genomics Platform"/>
            <consortium name="The Broad Institute Genome Sequencing Center for Infectious Disease"/>
            <person name="Wu L."/>
            <person name="Ma J."/>
        </authorList>
    </citation>
    <scope>NUCLEOTIDE SEQUENCE [LARGE SCALE GENOMIC DNA]</scope>
    <source>
        <strain evidence="2">JCM 17137</strain>
    </source>
</reference>
<gene>
    <name evidence="1" type="ORF">GCM10022402_08910</name>
</gene>
<dbReference type="EMBL" id="BAABDD010000003">
    <property type="protein sequence ID" value="GAA3730443.1"/>
    <property type="molecule type" value="Genomic_DNA"/>
</dbReference>
<evidence type="ECO:0000313" key="1">
    <source>
        <dbReference type="EMBL" id="GAA3730443.1"/>
    </source>
</evidence>
<proteinExistence type="predicted"/>
<accession>A0ABP7F8D6</accession>
<dbReference type="Proteomes" id="UP001500908">
    <property type="component" value="Unassembled WGS sequence"/>
</dbReference>
<evidence type="ECO:0000313" key="2">
    <source>
        <dbReference type="Proteomes" id="UP001500908"/>
    </source>
</evidence>